<evidence type="ECO:0000313" key="5">
    <source>
        <dbReference type="EMBL" id="KRS16116.1"/>
    </source>
</evidence>
<evidence type="ECO:0000256" key="4">
    <source>
        <dbReference type="SAM" id="SignalP"/>
    </source>
</evidence>
<evidence type="ECO:0000256" key="2">
    <source>
        <dbReference type="ARBA" id="ARBA00022729"/>
    </source>
</evidence>
<dbReference type="GO" id="GO:0030246">
    <property type="term" value="F:carbohydrate binding"/>
    <property type="evidence" value="ECO:0007669"/>
    <property type="project" value="TreeGrafter"/>
</dbReference>
<evidence type="ECO:0000256" key="3">
    <source>
        <dbReference type="ARBA" id="ARBA00022764"/>
    </source>
</evidence>
<dbReference type="InterPro" id="IPR004682">
    <property type="entry name" value="TRAP_DctP"/>
</dbReference>
<dbReference type="STRING" id="540747.SAMN04488031_109166"/>
<comment type="subcellular location">
    <subcellularLocation>
        <location evidence="1">Periplasm</location>
    </subcellularLocation>
</comment>
<dbReference type="OrthoDB" id="8673861at2"/>
<dbReference type="KEGG" id="rid:RIdsm_00732"/>
<dbReference type="AlphaFoldDB" id="A0A0T5P527"/>
<keyword evidence="3" id="KW-0574">Periplasm</keyword>
<keyword evidence="6" id="KW-0675">Receptor</keyword>
<dbReference type="GO" id="GO:0030288">
    <property type="term" value="C:outer membrane-bounded periplasmic space"/>
    <property type="evidence" value="ECO:0007669"/>
    <property type="project" value="InterPro"/>
</dbReference>
<accession>A0A0T5P527</accession>
<dbReference type="Proteomes" id="UP000325785">
    <property type="component" value="Chromosome"/>
</dbReference>
<evidence type="ECO:0000313" key="8">
    <source>
        <dbReference type="Proteomes" id="UP000325785"/>
    </source>
</evidence>
<evidence type="ECO:0000313" key="7">
    <source>
        <dbReference type="Proteomes" id="UP000051401"/>
    </source>
</evidence>
<keyword evidence="2 4" id="KW-0732">Signal</keyword>
<dbReference type="CDD" id="cd13603">
    <property type="entry name" value="PBP2_TRAP_Siap_TeaA_like"/>
    <property type="match status" value="1"/>
</dbReference>
<name>A0A0T5P527_9RHOB</name>
<reference evidence="6 8" key="2">
    <citation type="submission" date="2018-08" db="EMBL/GenBank/DDBJ databases">
        <title>Genetic Globetrotter - A new plasmid hitch-hiking vast phylogenetic and geographic distances.</title>
        <authorList>
            <person name="Vollmers J."/>
            <person name="Petersen J."/>
        </authorList>
    </citation>
    <scope>NUCLEOTIDE SEQUENCE [LARGE SCALE GENOMIC DNA]</scope>
    <source>
        <strain evidence="6 8">DSM 26383</strain>
    </source>
</reference>
<feature type="signal peptide" evidence="4">
    <location>
        <begin position="1"/>
        <end position="21"/>
    </location>
</feature>
<dbReference type="PATRIC" id="fig|540747.5.peg.1774"/>
<reference evidence="5 7" key="1">
    <citation type="submission" date="2015-04" db="EMBL/GenBank/DDBJ databases">
        <title>The draft genome sequence of Roseovarius indicus B108T.</title>
        <authorList>
            <person name="Li G."/>
            <person name="Lai Q."/>
            <person name="Shao Z."/>
            <person name="Yan P."/>
        </authorList>
    </citation>
    <scope>NUCLEOTIDE SEQUENCE [LARGE SCALE GENOMIC DNA]</scope>
    <source>
        <strain evidence="5 7">B108</strain>
    </source>
</reference>
<dbReference type="InterPro" id="IPR018389">
    <property type="entry name" value="DctP_fam"/>
</dbReference>
<dbReference type="RefSeq" id="WP_057818879.1">
    <property type="nucleotide sequence ID" value="NZ_CP031598.1"/>
</dbReference>
<organism evidence="5 7">
    <name type="scientific">Roseovarius indicus</name>
    <dbReference type="NCBI Taxonomy" id="540747"/>
    <lineage>
        <taxon>Bacteria</taxon>
        <taxon>Pseudomonadati</taxon>
        <taxon>Pseudomonadota</taxon>
        <taxon>Alphaproteobacteria</taxon>
        <taxon>Rhodobacterales</taxon>
        <taxon>Roseobacteraceae</taxon>
        <taxon>Roseovarius</taxon>
    </lineage>
</organism>
<dbReference type="EMBL" id="LAXI01000016">
    <property type="protein sequence ID" value="KRS16116.1"/>
    <property type="molecule type" value="Genomic_DNA"/>
</dbReference>
<dbReference type="PANTHER" id="PTHR33376:SF2">
    <property type="entry name" value="DICARBOXYLATE-BINDING PERIPLASMIC PROTEIN"/>
    <property type="match status" value="1"/>
</dbReference>
<proteinExistence type="predicted"/>
<dbReference type="GO" id="GO:0055085">
    <property type="term" value="P:transmembrane transport"/>
    <property type="evidence" value="ECO:0007669"/>
    <property type="project" value="InterPro"/>
</dbReference>
<sequence>MKTFIRGGLVALTAIATVAFADISDARELRIGTISAAGSPWDKAMNRFAEVLAEETDGDMTAAVYTDGQLGDIQQMLTGMQLGNVEMGYFGLGSGLFLKGAGPLKVIYAPYLFRDREHAQKALNSEVFQQIYDDIAAETGVRIIGAWGNRSPRAIQTTEGPIETPADLEGMKLRVPGLAIFQDMFKTMGVQTVPMSMTEIYTGMSKGLVEGQDNGFDLAVPLKFHEVAKYWSATDHAYEATGWFISEQLWQSLSEDQQEAIRTAAEAGGEITSAEEAKLEAEAIEMFKEQGVTYTEPDQDAFRKALAGIAEQYEGTDWPEGFIDEIKAIQ</sequence>
<dbReference type="NCBIfam" id="TIGR00787">
    <property type="entry name" value="dctP"/>
    <property type="match status" value="1"/>
</dbReference>
<dbReference type="EMBL" id="CP031598">
    <property type="protein sequence ID" value="QEW24948.1"/>
    <property type="molecule type" value="Genomic_DNA"/>
</dbReference>
<dbReference type="InterPro" id="IPR038404">
    <property type="entry name" value="TRAP_DctP_sf"/>
</dbReference>
<keyword evidence="7" id="KW-1185">Reference proteome</keyword>
<protein>
    <submittedName>
        <fullName evidence="6">Extracytoplasmic solute receptor protein YiaO</fullName>
    </submittedName>
</protein>
<dbReference type="Pfam" id="PF03480">
    <property type="entry name" value="DctP"/>
    <property type="match status" value="1"/>
</dbReference>
<dbReference type="PANTHER" id="PTHR33376">
    <property type="match status" value="1"/>
</dbReference>
<dbReference type="Gene3D" id="3.40.190.170">
    <property type="entry name" value="Bacterial extracellular solute-binding protein, family 7"/>
    <property type="match status" value="1"/>
</dbReference>
<evidence type="ECO:0000313" key="6">
    <source>
        <dbReference type="EMBL" id="QEW24948.1"/>
    </source>
</evidence>
<dbReference type="NCBIfam" id="NF037995">
    <property type="entry name" value="TRAP_S1"/>
    <property type="match status" value="1"/>
</dbReference>
<gene>
    <name evidence="6" type="primary">yiaO_2</name>
    <name evidence="6" type="ORF">RIdsm_00732</name>
    <name evidence="5" type="ORF">XM52_20090</name>
</gene>
<dbReference type="Proteomes" id="UP000051401">
    <property type="component" value="Unassembled WGS sequence"/>
</dbReference>
<evidence type="ECO:0000256" key="1">
    <source>
        <dbReference type="ARBA" id="ARBA00004418"/>
    </source>
</evidence>
<feature type="chain" id="PRO_5010437358" evidence="4">
    <location>
        <begin position="22"/>
        <end position="330"/>
    </location>
</feature>